<dbReference type="GO" id="GO:0016301">
    <property type="term" value="F:kinase activity"/>
    <property type="evidence" value="ECO:0007669"/>
    <property type="project" value="UniProtKB-KW"/>
</dbReference>
<keyword evidence="2" id="KW-0813">Transport</keyword>
<feature type="transmembrane region" description="Helical" evidence="12">
    <location>
        <begin position="223"/>
        <end position="245"/>
    </location>
</feature>
<feature type="domain" description="PTS EIIC type-1" evidence="14">
    <location>
        <begin position="84"/>
        <end position="437"/>
    </location>
</feature>
<organism evidence="15 16">
    <name type="scientific">Jeotgalibacillus soli</name>
    <dbReference type="NCBI Taxonomy" id="889306"/>
    <lineage>
        <taxon>Bacteria</taxon>
        <taxon>Bacillati</taxon>
        <taxon>Bacillota</taxon>
        <taxon>Bacilli</taxon>
        <taxon>Bacillales</taxon>
        <taxon>Caryophanaceae</taxon>
        <taxon>Jeotgalibacillus</taxon>
    </lineage>
</organism>
<protein>
    <submittedName>
        <fullName evidence="15">PTS beta-glucoside transporter subunit IIABC</fullName>
        <ecNumber evidence="15">2.7.1.69</ecNumber>
    </submittedName>
</protein>
<evidence type="ECO:0000256" key="12">
    <source>
        <dbReference type="SAM" id="Phobius"/>
    </source>
</evidence>
<evidence type="ECO:0000256" key="10">
    <source>
        <dbReference type="ARBA" id="ARBA00023136"/>
    </source>
</evidence>
<evidence type="ECO:0000256" key="2">
    <source>
        <dbReference type="ARBA" id="ARBA00022448"/>
    </source>
</evidence>
<evidence type="ECO:0000313" key="15">
    <source>
        <dbReference type="EMBL" id="KIL45281.1"/>
    </source>
</evidence>
<evidence type="ECO:0000259" key="14">
    <source>
        <dbReference type="PROSITE" id="PS51103"/>
    </source>
</evidence>
<evidence type="ECO:0000256" key="9">
    <source>
        <dbReference type="ARBA" id="ARBA00022989"/>
    </source>
</evidence>
<keyword evidence="5 15" id="KW-0808">Transferase</keyword>
<dbReference type="GO" id="GO:0090589">
    <property type="term" value="F:protein-phosphocysteine-trehalose phosphotransferase system transporter activity"/>
    <property type="evidence" value="ECO:0007669"/>
    <property type="project" value="TreeGrafter"/>
</dbReference>
<dbReference type="CDD" id="cd00212">
    <property type="entry name" value="PTS_IIB_glc"/>
    <property type="match status" value="1"/>
</dbReference>
<evidence type="ECO:0000256" key="7">
    <source>
        <dbReference type="ARBA" id="ARBA00022692"/>
    </source>
</evidence>
<keyword evidence="10 12" id="KW-0472">Membrane</keyword>
<comment type="subcellular location">
    <subcellularLocation>
        <location evidence="1">Cell membrane</location>
        <topology evidence="1">Multi-pass membrane protein</topology>
    </subcellularLocation>
</comment>
<keyword evidence="6" id="KW-0598">Phosphotransferase system</keyword>
<keyword evidence="7 12" id="KW-0812">Transmembrane</keyword>
<proteinExistence type="predicted"/>
<name>A0A0C2VLE0_9BACL</name>
<dbReference type="STRING" id="889306.KP78_28250"/>
<evidence type="ECO:0000256" key="6">
    <source>
        <dbReference type="ARBA" id="ARBA00022683"/>
    </source>
</evidence>
<evidence type="ECO:0000256" key="8">
    <source>
        <dbReference type="ARBA" id="ARBA00022777"/>
    </source>
</evidence>
<accession>A0A0C2VLE0</accession>
<feature type="transmembrane region" description="Helical" evidence="12">
    <location>
        <begin position="265"/>
        <end position="287"/>
    </location>
</feature>
<dbReference type="Gene3D" id="3.30.1360.60">
    <property type="entry name" value="Glucose permease domain IIB"/>
    <property type="match status" value="1"/>
</dbReference>
<reference evidence="15 16" key="1">
    <citation type="submission" date="2015-01" db="EMBL/GenBank/DDBJ databases">
        <title>Genome sequencing of Jeotgalibacillus soli.</title>
        <authorList>
            <person name="Goh K.M."/>
            <person name="Chan K.-G."/>
            <person name="Yaakop A.S."/>
            <person name="Ee R."/>
            <person name="Gan H.M."/>
            <person name="Chan C.S."/>
        </authorList>
    </citation>
    <scope>NUCLEOTIDE SEQUENCE [LARGE SCALE GENOMIC DNA]</scope>
    <source>
        <strain evidence="15 16">P9</strain>
    </source>
</reference>
<dbReference type="Pfam" id="PF02378">
    <property type="entry name" value="PTS_EIIC"/>
    <property type="match status" value="1"/>
</dbReference>
<feature type="transmembrane region" description="Helical" evidence="12">
    <location>
        <begin position="85"/>
        <end position="111"/>
    </location>
</feature>
<dbReference type="PANTHER" id="PTHR30175:SF1">
    <property type="entry name" value="PTS SYSTEM ARBUTIN-, CELLOBIOSE-, AND SALICIN-SPECIFIC EIIBC COMPONENT-RELATED"/>
    <property type="match status" value="1"/>
</dbReference>
<dbReference type="InterPro" id="IPR036878">
    <property type="entry name" value="Glu_permease_IIB"/>
</dbReference>
<evidence type="ECO:0000256" key="1">
    <source>
        <dbReference type="ARBA" id="ARBA00004651"/>
    </source>
</evidence>
<evidence type="ECO:0000313" key="16">
    <source>
        <dbReference type="Proteomes" id="UP000031938"/>
    </source>
</evidence>
<dbReference type="PATRIC" id="fig|889306.3.peg.2838"/>
<gene>
    <name evidence="15" type="ORF">KP78_28250</name>
</gene>
<dbReference type="SUPFAM" id="SSF55604">
    <property type="entry name" value="Glucose permease domain IIB"/>
    <property type="match status" value="1"/>
</dbReference>
<feature type="transmembrane region" description="Helical" evidence="12">
    <location>
        <begin position="388"/>
        <end position="421"/>
    </location>
</feature>
<dbReference type="InterPro" id="IPR013013">
    <property type="entry name" value="PTS_EIIC_1"/>
</dbReference>
<dbReference type="Proteomes" id="UP000031938">
    <property type="component" value="Unassembled WGS sequence"/>
</dbReference>
<dbReference type="GO" id="GO:0009401">
    <property type="term" value="P:phosphoenolpyruvate-dependent sugar phosphotransferase system"/>
    <property type="evidence" value="ECO:0007669"/>
    <property type="project" value="UniProtKB-KW"/>
</dbReference>
<dbReference type="PROSITE" id="PS51103">
    <property type="entry name" value="PTS_EIIC_TYPE_1"/>
    <property type="match status" value="1"/>
</dbReference>
<dbReference type="GO" id="GO:0015771">
    <property type="term" value="P:trehalose transport"/>
    <property type="evidence" value="ECO:0007669"/>
    <property type="project" value="TreeGrafter"/>
</dbReference>
<evidence type="ECO:0000259" key="13">
    <source>
        <dbReference type="PROSITE" id="PS51098"/>
    </source>
</evidence>
<keyword evidence="3" id="KW-1003">Cell membrane</keyword>
<feature type="transmembrane region" description="Helical" evidence="12">
    <location>
        <begin position="331"/>
        <end position="350"/>
    </location>
</feature>
<dbReference type="InterPro" id="IPR001996">
    <property type="entry name" value="PTS_IIB_1"/>
</dbReference>
<evidence type="ECO:0000256" key="4">
    <source>
        <dbReference type="ARBA" id="ARBA00022597"/>
    </source>
</evidence>
<dbReference type="InterPro" id="IPR018113">
    <property type="entry name" value="PTrfase_EIIB_Cys"/>
</dbReference>
<dbReference type="AlphaFoldDB" id="A0A0C2VLE0"/>
<keyword evidence="4" id="KW-0762">Sugar transport</keyword>
<dbReference type="GO" id="GO:0008982">
    <property type="term" value="F:protein-N(PI)-phosphohistidine-sugar phosphotransferase activity"/>
    <property type="evidence" value="ECO:0007669"/>
    <property type="project" value="InterPro"/>
</dbReference>
<feature type="domain" description="PTS EIIB type-1" evidence="13">
    <location>
        <begin position="1"/>
        <end position="64"/>
    </location>
</feature>
<evidence type="ECO:0000256" key="11">
    <source>
        <dbReference type="PROSITE-ProRule" id="PRU00421"/>
    </source>
</evidence>
<dbReference type="PANTHER" id="PTHR30175">
    <property type="entry name" value="PHOSPHOTRANSFERASE SYSTEM TRANSPORT PROTEIN"/>
    <property type="match status" value="1"/>
</dbReference>
<dbReference type="GO" id="GO:0005886">
    <property type="term" value="C:plasma membrane"/>
    <property type="evidence" value="ECO:0007669"/>
    <property type="project" value="UniProtKB-SubCell"/>
</dbReference>
<dbReference type="InterPro" id="IPR050558">
    <property type="entry name" value="PTS_Sugar-Specific_Components"/>
</dbReference>
<feature type="transmembrane region" description="Helical" evidence="12">
    <location>
        <begin position="356"/>
        <end position="376"/>
    </location>
</feature>
<dbReference type="PROSITE" id="PS51098">
    <property type="entry name" value="PTS_EIIB_TYPE_1"/>
    <property type="match status" value="1"/>
</dbReference>
<evidence type="ECO:0000256" key="5">
    <source>
        <dbReference type="ARBA" id="ARBA00022679"/>
    </source>
</evidence>
<dbReference type="EMBL" id="JXRP01000018">
    <property type="protein sequence ID" value="KIL45281.1"/>
    <property type="molecule type" value="Genomic_DNA"/>
</dbReference>
<comment type="caution">
    <text evidence="15">The sequence shown here is derived from an EMBL/GenBank/DDBJ whole genome shotgun (WGS) entry which is preliminary data.</text>
</comment>
<keyword evidence="8" id="KW-0418">Kinase</keyword>
<feature type="transmembrane region" description="Helical" evidence="12">
    <location>
        <begin position="123"/>
        <end position="142"/>
    </location>
</feature>
<sequence>MVHCATRLRFKVNNRSKANKAVIEKIDGVVTVMESGGQFQVVIGNNVPEVYKEIGKQTAILEDSRQKNTEGSQDKGSVLGRMVDVIAGIFTPLLGVKAGAGILKGVLGILLNTGVLTAEDTTYIILFAGSDSLFYFLPLLLVFTAAKKFDANPFIAVTIAGALIYPAMLGLANGDVDTTFLGIPVVMMRYTSTVIPIILAVFVMSYVERFLNRYIHASVKTFITPLVLLVVIVPLPLLMFGPFGVCMGNSIAAGIMKVFSFSPTLAGAIIAMSWQVLVIFGIHWGLIPIFINNITVKGYDNIKPATAPAVFSQAGAAIGVMLKTKYKKQKALAGSTAVTGIFCITEPAVYGGTLPLKKPFICAVISAGVGGAIVGYSQSVAIAKGPLGLLMIPVFYGQGFAGFLIGISVAFVLSIVLTYLVGFKDPVDEEVTETTEATN</sequence>
<keyword evidence="16" id="KW-1185">Reference proteome</keyword>
<evidence type="ECO:0000256" key="3">
    <source>
        <dbReference type="ARBA" id="ARBA00022475"/>
    </source>
</evidence>
<feature type="active site" description="Phosphocysteine intermediate; for EIIB activity" evidence="11">
    <location>
        <position position="4"/>
    </location>
</feature>
<keyword evidence="9 12" id="KW-1133">Transmembrane helix</keyword>
<feature type="transmembrane region" description="Helical" evidence="12">
    <location>
        <begin position="154"/>
        <end position="173"/>
    </location>
</feature>
<dbReference type="InterPro" id="IPR003352">
    <property type="entry name" value="PTS_EIIC"/>
</dbReference>
<dbReference type="EC" id="2.7.1.69" evidence="15"/>